<organism evidence="1 2">
    <name type="scientific">Seminavis robusta</name>
    <dbReference type="NCBI Taxonomy" id="568900"/>
    <lineage>
        <taxon>Eukaryota</taxon>
        <taxon>Sar</taxon>
        <taxon>Stramenopiles</taxon>
        <taxon>Ochrophyta</taxon>
        <taxon>Bacillariophyta</taxon>
        <taxon>Bacillariophyceae</taxon>
        <taxon>Bacillariophycidae</taxon>
        <taxon>Naviculales</taxon>
        <taxon>Naviculaceae</taxon>
        <taxon>Seminavis</taxon>
    </lineage>
</organism>
<gene>
    <name evidence="1" type="ORF">SEMRO_118_G057590.1</name>
</gene>
<dbReference type="EMBL" id="CAICTM010000117">
    <property type="protein sequence ID" value="CAB9501766.1"/>
    <property type="molecule type" value="Genomic_DNA"/>
</dbReference>
<dbReference type="Gene3D" id="3.40.525.10">
    <property type="entry name" value="CRAL-TRIO lipid binding domain"/>
    <property type="match status" value="1"/>
</dbReference>
<proteinExistence type="predicted"/>
<reference evidence="1" key="1">
    <citation type="submission" date="2020-06" db="EMBL/GenBank/DDBJ databases">
        <authorList>
            <consortium name="Plant Systems Biology data submission"/>
        </authorList>
    </citation>
    <scope>NUCLEOTIDE SEQUENCE</scope>
    <source>
        <strain evidence="1">D6</strain>
    </source>
</reference>
<sequence>MARIASLPPIKGPYDKGRMQLTHQEKTWALAIKEGIESEAEVDNLTDFWYAQLALICHDDVSNAIERAQQLQYLREEYNIVETYEFGRRCIHQAISLFPDYYLCLSFNHQDGNYVLVVDLTKLPMSTFRTNPNAVDIKVCEIYFMSHLMSPDFEAIRRGIICVAECEGYQMQHDIGVGIWRRVWDMVVPYPLNLQKIKHFHTGVMSNIMVSMVRQFLPRSIKDRIEVGCLSEAGRLDGMYLMPNKEAARKRTLSRLEDALQRRYNNEAAFKL</sequence>
<dbReference type="OrthoDB" id="75724at2759"/>
<evidence type="ECO:0000313" key="2">
    <source>
        <dbReference type="Proteomes" id="UP001153069"/>
    </source>
</evidence>
<accession>A0A9N8DJH0</accession>
<protein>
    <recommendedName>
        <fullName evidence="3">CRAL-TRIO domain-containing protein</fullName>
    </recommendedName>
</protein>
<dbReference type="Proteomes" id="UP001153069">
    <property type="component" value="Unassembled WGS sequence"/>
</dbReference>
<evidence type="ECO:0008006" key="3">
    <source>
        <dbReference type="Google" id="ProtNLM"/>
    </source>
</evidence>
<evidence type="ECO:0000313" key="1">
    <source>
        <dbReference type="EMBL" id="CAB9501766.1"/>
    </source>
</evidence>
<keyword evidence="2" id="KW-1185">Reference proteome</keyword>
<dbReference type="InterPro" id="IPR036865">
    <property type="entry name" value="CRAL-TRIO_dom_sf"/>
</dbReference>
<comment type="caution">
    <text evidence="1">The sequence shown here is derived from an EMBL/GenBank/DDBJ whole genome shotgun (WGS) entry which is preliminary data.</text>
</comment>
<dbReference type="AlphaFoldDB" id="A0A9N8DJH0"/>
<name>A0A9N8DJH0_9STRA</name>